<feature type="coiled-coil region" evidence="7">
    <location>
        <begin position="517"/>
        <end position="554"/>
    </location>
</feature>
<dbReference type="PANTHER" id="PTHR32089:SF112">
    <property type="entry name" value="LYSOZYME-LIKE PROTEIN-RELATED"/>
    <property type="match status" value="1"/>
</dbReference>
<organism evidence="11 12">
    <name type="scientific">Litchfieldia salsa</name>
    <dbReference type="NCBI Taxonomy" id="930152"/>
    <lineage>
        <taxon>Bacteria</taxon>
        <taxon>Bacillati</taxon>
        <taxon>Bacillota</taxon>
        <taxon>Bacilli</taxon>
        <taxon>Bacillales</taxon>
        <taxon>Bacillaceae</taxon>
        <taxon>Litchfieldia</taxon>
    </lineage>
</organism>
<sequence>MKSIRTKLLLGFAIVLLLVVFMSGFTIINSNKTNNIAEELVTDNLEELIIYQTLRFNVAERIAVTRGYLLYGDQELKDKFFSYTEESKELEKKLEGYLSETERNAAEEVIKKSIAWGNYITEEVYGVYDTNQELAIENNKLSRDQAVELMNLLGNLVEEEDKAVHDLGDQILSNAKTTETYNLTLSIIVILAGIAIALVVANIIVKPILKVVERLQAVADGDFTGDALVTKSKDEVGILTTTMNKMVTDLRAVIEQVRFTSEQVAASSEELTASAEQTSTATEQISTAIQEVSEGSSEQLSTVNKSNDIVVEISKGMTQVADSIQSVAHLTVEATEKVTEGNRVVNSTIDQMNDVQKQVLETSTVINALDMKSKEIGQIVELISQIASQTNLLALNAAIEAARAGEHGLGFAVVADEVRKLAEQSGQAAGQISSLIGDIQSETLKAVTSMERGTSSVNDGINLVAQTGSSFNEISSRIEVISSQSQEVSAIVEQVTAGSSDMVAMIENVANFSEQSAGNAQNVAASAEEQLASMEEISSSAQSLSTMAEELQNLVRKFKI</sequence>
<comment type="similarity">
    <text evidence="5">Belongs to the methyl-accepting chemotaxis (MCP) protein family.</text>
</comment>
<feature type="domain" description="HAMP" evidence="10">
    <location>
        <begin position="202"/>
        <end position="255"/>
    </location>
</feature>
<evidence type="ECO:0000313" key="12">
    <source>
        <dbReference type="Proteomes" id="UP000199159"/>
    </source>
</evidence>
<keyword evidence="4 6" id="KW-0807">Transducer</keyword>
<keyword evidence="3 8" id="KW-0472">Membrane</keyword>
<reference evidence="12" key="1">
    <citation type="submission" date="2016-10" db="EMBL/GenBank/DDBJ databases">
        <authorList>
            <person name="Varghese N."/>
            <person name="Submissions S."/>
        </authorList>
    </citation>
    <scope>NUCLEOTIDE SEQUENCE [LARGE SCALE GENOMIC DNA]</scope>
    <source>
        <strain evidence="12">IBRC-M10078</strain>
    </source>
</reference>
<feature type="domain" description="Methyl-accepting transducer" evidence="9">
    <location>
        <begin position="274"/>
        <end position="510"/>
    </location>
</feature>
<dbReference type="PROSITE" id="PS50111">
    <property type="entry name" value="CHEMOTAXIS_TRANSDUC_2"/>
    <property type="match status" value="1"/>
</dbReference>
<dbReference type="CDD" id="cd06225">
    <property type="entry name" value="HAMP"/>
    <property type="match status" value="1"/>
</dbReference>
<keyword evidence="8" id="KW-1133">Transmembrane helix</keyword>
<dbReference type="PROSITE" id="PS50885">
    <property type="entry name" value="HAMP"/>
    <property type="match status" value="1"/>
</dbReference>
<dbReference type="AlphaFoldDB" id="A0A1H0UQX4"/>
<dbReference type="GO" id="GO:0007165">
    <property type="term" value="P:signal transduction"/>
    <property type="evidence" value="ECO:0007669"/>
    <property type="project" value="UniProtKB-KW"/>
</dbReference>
<dbReference type="CDD" id="cd11386">
    <property type="entry name" value="MCP_signal"/>
    <property type="match status" value="1"/>
</dbReference>
<dbReference type="PANTHER" id="PTHR32089">
    <property type="entry name" value="METHYL-ACCEPTING CHEMOTAXIS PROTEIN MCPB"/>
    <property type="match status" value="1"/>
</dbReference>
<feature type="transmembrane region" description="Helical" evidence="8">
    <location>
        <begin position="183"/>
        <end position="205"/>
    </location>
</feature>
<evidence type="ECO:0000256" key="4">
    <source>
        <dbReference type="ARBA" id="ARBA00023224"/>
    </source>
</evidence>
<keyword evidence="8" id="KW-0812">Transmembrane</keyword>
<dbReference type="Proteomes" id="UP000199159">
    <property type="component" value="Unassembled WGS sequence"/>
</dbReference>
<dbReference type="SUPFAM" id="SSF58104">
    <property type="entry name" value="Methyl-accepting chemotaxis protein (MCP) signaling domain"/>
    <property type="match status" value="1"/>
</dbReference>
<evidence type="ECO:0000256" key="6">
    <source>
        <dbReference type="PROSITE-ProRule" id="PRU00284"/>
    </source>
</evidence>
<dbReference type="InterPro" id="IPR004090">
    <property type="entry name" value="Chemotax_Me-accpt_rcpt"/>
</dbReference>
<dbReference type="Pfam" id="PF00015">
    <property type="entry name" value="MCPsignal"/>
    <property type="match status" value="1"/>
</dbReference>
<keyword evidence="2" id="KW-1003">Cell membrane</keyword>
<dbReference type="InterPro" id="IPR003660">
    <property type="entry name" value="HAMP_dom"/>
</dbReference>
<name>A0A1H0UQX4_9BACI</name>
<evidence type="ECO:0000256" key="3">
    <source>
        <dbReference type="ARBA" id="ARBA00023136"/>
    </source>
</evidence>
<evidence type="ECO:0000256" key="2">
    <source>
        <dbReference type="ARBA" id="ARBA00022475"/>
    </source>
</evidence>
<dbReference type="GO" id="GO:0006935">
    <property type="term" value="P:chemotaxis"/>
    <property type="evidence" value="ECO:0007669"/>
    <property type="project" value="InterPro"/>
</dbReference>
<protein>
    <submittedName>
        <fullName evidence="11">Methyl-accepting chemotaxis protein</fullName>
    </submittedName>
</protein>
<dbReference type="PRINTS" id="PR00260">
    <property type="entry name" value="CHEMTRNSDUCR"/>
</dbReference>
<evidence type="ECO:0000256" key="7">
    <source>
        <dbReference type="SAM" id="Coils"/>
    </source>
</evidence>
<dbReference type="SMART" id="SM00283">
    <property type="entry name" value="MA"/>
    <property type="match status" value="1"/>
</dbReference>
<dbReference type="Gene3D" id="1.10.287.950">
    <property type="entry name" value="Methyl-accepting chemotaxis protein"/>
    <property type="match status" value="1"/>
</dbReference>
<dbReference type="GO" id="GO:0004888">
    <property type="term" value="F:transmembrane signaling receptor activity"/>
    <property type="evidence" value="ECO:0007669"/>
    <property type="project" value="InterPro"/>
</dbReference>
<evidence type="ECO:0000259" key="10">
    <source>
        <dbReference type="PROSITE" id="PS50885"/>
    </source>
</evidence>
<proteinExistence type="inferred from homology"/>
<keyword evidence="7" id="KW-0175">Coiled coil</keyword>
<keyword evidence="12" id="KW-1185">Reference proteome</keyword>
<evidence type="ECO:0000256" key="8">
    <source>
        <dbReference type="SAM" id="Phobius"/>
    </source>
</evidence>
<dbReference type="SMART" id="SM00304">
    <property type="entry name" value="HAMP"/>
    <property type="match status" value="1"/>
</dbReference>
<evidence type="ECO:0000313" key="11">
    <source>
        <dbReference type="EMBL" id="SDP68531.1"/>
    </source>
</evidence>
<evidence type="ECO:0000256" key="1">
    <source>
        <dbReference type="ARBA" id="ARBA00004236"/>
    </source>
</evidence>
<dbReference type="GO" id="GO:0005886">
    <property type="term" value="C:plasma membrane"/>
    <property type="evidence" value="ECO:0007669"/>
    <property type="project" value="UniProtKB-SubCell"/>
</dbReference>
<accession>A0A1H0UQX4</accession>
<evidence type="ECO:0000259" key="9">
    <source>
        <dbReference type="PROSITE" id="PS50111"/>
    </source>
</evidence>
<dbReference type="STRING" id="930152.SAMN05216565_105102"/>
<dbReference type="InterPro" id="IPR004089">
    <property type="entry name" value="MCPsignal_dom"/>
</dbReference>
<dbReference type="EMBL" id="FNJU01000005">
    <property type="protein sequence ID" value="SDP68531.1"/>
    <property type="molecule type" value="Genomic_DNA"/>
</dbReference>
<evidence type="ECO:0000256" key="5">
    <source>
        <dbReference type="ARBA" id="ARBA00029447"/>
    </source>
</evidence>
<dbReference type="Pfam" id="PF00672">
    <property type="entry name" value="HAMP"/>
    <property type="match status" value="1"/>
</dbReference>
<comment type="subcellular location">
    <subcellularLocation>
        <location evidence="1">Cell membrane</location>
    </subcellularLocation>
</comment>
<gene>
    <name evidence="11" type="ORF">SAMN05216565_105102</name>
</gene>
<dbReference type="RefSeq" id="WP_175490278.1">
    <property type="nucleotide sequence ID" value="NZ_FNJU01000005.1"/>
</dbReference>